<dbReference type="PANTHER" id="PTHR21666">
    <property type="entry name" value="PEPTIDASE-RELATED"/>
    <property type="match status" value="1"/>
</dbReference>
<keyword evidence="1" id="KW-0812">Transmembrane</keyword>
<proteinExistence type="predicted"/>
<protein>
    <recommendedName>
        <fullName evidence="2">M23ase beta-sheet core domain-containing protein</fullName>
    </recommendedName>
</protein>
<dbReference type="CDD" id="cd12797">
    <property type="entry name" value="M23_peptidase"/>
    <property type="match status" value="1"/>
</dbReference>
<evidence type="ECO:0000259" key="2">
    <source>
        <dbReference type="Pfam" id="PF01551"/>
    </source>
</evidence>
<dbReference type="InterPro" id="IPR011055">
    <property type="entry name" value="Dup_hybrid_motif"/>
</dbReference>
<dbReference type="GO" id="GO:0004222">
    <property type="term" value="F:metalloendopeptidase activity"/>
    <property type="evidence" value="ECO:0007669"/>
    <property type="project" value="TreeGrafter"/>
</dbReference>
<evidence type="ECO:0000256" key="1">
    <source>
        <dbReference type="SAM" id="Phobius"/>
    </source>
</evidence>
<reference evidence="3 4" key="1">
    <citation type="journal article" date="2018" name="Nat. Biotechnol.">
        <title>A standardized bacterial taxonomy based on genome phylogeny substantially revises the tree of life.</title>
        <authorList>
            <person name="Parks D.H."/>
            <person name="Chuvochina M."/>
            <person name="Waite D.W."/>
            <person name="Rinke C."/>
            <person name="Skarshewski A."/>
            <person name="Chaumeil P.A."/>
            <person name="Hugenholtz P."/>
        </authorList>
    </citation>
    <scope>NUCLEOTIDE SEQUENCE [LARGE SCALE GENOMIC DNA]</scope>
    <source>
        <strain evidence="3">UBA9956</strain>
    </source>
</reference>
<accession>A0A350HAT6</accession>
<evidence type="ECO:0000313" key="3">
    <source>
        <dbReference type="EMBL" id="HAV92652.1"/>
    </source>
</evidence>
<dbReference type="AlphaFoldDB" id="A0A350HAT6"/>
<name>A0A350HAT6_UNCW3</name>
<feature type="domain" description="M23ase beta-sheet core" evidence="2">
    <location>
        <begin position="204"/>
        <end position="298"/>
    </location>
</feature>
<keyword evidence="1" id="KW-0472">Membrane</keyword>
<dbReference type="InterPro" id="IPR050570">
    <property type="entry name" value="Cell_wall_metabolism_enzyme"/>
</dbReference>
<sequence>MFFMKKWTIIIDNEFKSNSKPLTLEITEKQVTMLLSVFAIFFTTSIAIIIFAQLNNLNPDALIGIYAKRDYLISSIDTGNRKINDYFTEINKITEYEKRLRTLSNLSVLSEDVRQLGLGGYDFHDDRLAMLDMSTKRLIENVDKRLFQVQNLIDFESKNVKSVNKNLLNEYDLVTHTPSVMPTQGTITSPFGYRKDPFNGRSELHTGIDIANQAAPPVYAPADGKVIFSDYLSGYGKTLKIDHGYGYITVYAHLNKFAVKEGDIVKRHQLIGYMGTTGRSTGTHLHYEVRLFDDKTDPTKYFDNDTTIE</sequence>
<dbReference type="Gene3D" id="2.70.70.10">
    <property type="entry name" value="Glucose Permease (Domain IIA)"/>
    <property type="match status" value="1"/>
</dbReference>
<dbReference type="SUPFAM" id="SSF51261">
    <property type="entry name" value="Duplicated hybrid motif"/>
    <property type="match status" value="1"/>
</dbReference>
<gene>
    <name evidence="3" type="ORF">DCW38_05680</name>
</gene>
<evidence type="ECO:0000313" key="4">
    <source>
        <dbReference type="Proteomes" id="UP000264062"/>
    </source>
</evidence>
<feature type="transmembrane region" description="Helical" evidence="1">
    <location>
        <begin position="31"/>
        <end position="52"/>
    </location>
</feature>
<comment type="caution">
    <text evidence="3">The sequence shown here is derived from an EMBL/GenBank/DDBJ whole genome shotgun (WGS) entry which is preliminary data.</text>
</comment>
<dbReference type="Pfam" id="PF01551">
    <property type="entry name" value="Peptidase_M23"/>
    <property type="match status" value="1"/>
</dbReference>
<dbReference type="FunFam" id="2.70.70.10:FF:000006">
    <property type="entry name" value="M23 family peptidase"/>
    <property type="match status" value="1"/>
</dbReference>
<organism evidence="3 4">
    <name type="scientific">candidate division WOR-3 bacterium</name>
    <dbReference type="NCBI Taxonomy" id="2052148"/>
    <lineage>
        <taxon>Bacteria</taxon>
        <taxon>Bacteria division WOR-3</taxon>
    </lineage>
</organism>
<dbReference type="PANTHER" id="PTHR21666:SF286">
    <property type="entry name" value="LIPOPROTEIN NLPD"/>
    <property type="match status" value="1"/>
</dbReference>
<keyword evidence="1" id="KW-1133">Transmembrane helix</keyword>
<dbReference type="EMBL" id="DMZY01000168">
    <property type="protein sequence ID" value="HAV92652.1"/>
    <property type="molecule type" value="Genomic_DNA"/>
</dbReference>
<dbReference type="Proteomes" id="UP000264062">
    <property type="component" value="Unassembled WGS sequence"/>
</dbReference>
<dbReference type="InterPro" id="IPR016047">
    <property type="entry name" value="M23ase_b-sheet_dom"/>
</dbReference>